<feature type="region of interest" description="Disordered" evidence="1">
    <location>
        <begin position="52"/>
        <end position="94"/>
    </location>
</feature>
<evidence type="ECO:0000313" key="3">
    <source>
        <dbReference type="Proteomes" id="UP001190700"/>
    </source>
</evidence>
<organism evidence="2 3">
    <name type="scientific">Cymbomonas tetramitiformis</name>
    <dbReference type="NCBI Taxonomy" id="36881"/>
    <lineage>
        <taxon>Eukaryota</taxon>
        <taxon>Viridiplantae</taxon>
        <taxon>Chlorophyta</taxon>
        <taxon>Pyramimonadophyceae</taxon>
        <taxon>Pyramimonadales</taxon>
        <taxon>Pyramimonadaceae</taxon>
        <taxon>Cymbomonas</taxon>
    </lineage>
</organism>
<comment type="caution">
    <text evidence="2">The sequence shown here is derived from an EMBL/GenBank/DDBJ whole genome shotgun (WGS) entry which is preliminary data.</text>
</comment>
<proteinExistence type="predicted"/>
<reference evidence="2 3" key="1">
    <citation type="journal article" date="2015" name="Genome Biol. Evol.">
        <title>Comparative Genomics of a Bacterivorous Green Alga Reveals Evolutionary Causalities and Consequences of Phago-Mixotrophic Mode of Nutrition.</title>
        <authorList>
            <person name="Burns J.A."/>
            <person name="Paasch A."/>
            <person name="Narechania A."/>
            <person name="Kim E."/>
        </authorList>
    </citation>
    <scope>NUCLEOTIDE SEQUENCE [LARGE SCALE GENOMIC DNA]</scope>
    <source>
        <strain evidence="2 3">PLY_AMNH</strain>
    </source>
</reference>
<dbReference type="Proteomes" id="UP001190700">
    <property type="component" value="Unassembled WGS sequence"/>
</dbReference>
<name>A0AAE0F6Z6_9CHLO</name>
<evidence type="ECO:0000313" key="2">
    <source>
        <dbReference type="EMBL" id="KAK3254078.1"/>
    </source>
</evidence>
<dbReference type="EMBL" id="LGRX02024191">
    <property type="protein sequence ID" value="KAK3254078.1"/>
    <property type="molecule type" value="Genomic_DNA"/>
</dbReference>
<protein>
    <submittedName>
        <fullName evidence="2">Uncharacterized protein</fullName>
    </submittedName>
</protein>
<evidence type="ECO:0000256" key="1">
    <source>
        <dbReference type="SAM" id="MobiDB-lite"/>
    </source>
</evidence>
<dbReference type="AlphaFoldDB" id="A0AAE0F6Z6"/>
<sequence length="166" mass="19011">MFGPVNILSEGDYVFFTEHAPTEFESCESGHFLKSLQLVDVEFEKTAGCHEEADDHDDHAHEDADGHDDHAHEEADGHDDHAHEEEADGHDRLHDHDDHAYEEADGHDIICLRKETRQISPIGWDNHIDHAPRGEQITTLTMPARRQMTTMSWMTTMIMPHEEEAE</sequence>
<accession>A0AAE0F6Z6</accession>
<keyword evidence="3" id="KW-1185">Reference proteome</keyword>
<gene>
    <name evidence="2" type="ORF">CYMTET_36691</name>
</gene>